<feature type="transmembrane region" description="Helical" evidence="1">
    <location>
        <begin position="42"/>
        <end position="66"/>
    </location>
</feature>
<dbReference type="Proteomes" id="UP000199249">
    <property type="component" value="Unassembled WGS sequence"/>
</dbReference>
<organism evidence="2 3">
    <name type="scientific">Hymenobacter psychrophilus</name>
    <dbReference type="NCBI Taxonomy" id="651662"/>
    <lineage>
        <taxon>Bacteria</taxon>
        <taxon>Pseudomonadati</taxon>
        <taxon>Bacteroidota</taxon>
        <taxon>Cytophagia</taxon>
        <taxon>Cytophagales</taxon>
        <taxon>Hymenobacteraceae</taxon>
        <taxon>Hymenobacter</taxon>
    </lineage>
</organism>
<keyword evidence="1" id="KW-1133">Transmembrane helix</keyword>
<sequence length="118" mass="11969">MKSFFILFLLIFVLASLAQLVLPWWVVLPLCLGLAAWRGGSAGAAFGAGLLGAALSWWLPAAWLNLHGAGLLAGRVATLLPLGGNSWRLVLLGGLLAGLVGGLAALAGAWGRAAAASQ</sequence>
<gene>
    <name evidence="2" type="ORF">SAMN04488069_10890</name>
</gene>
<keyword evidence="1" id="KW-0812">Transmembrane</keyword>
<dbReference type="AlphaFoldDB" id="A0A1H3JHU5"/>
<accession>A0A1H3JHU5</accession>
<proteinExistence type="predicted"/>
<protein>
    <recommendedName>
        <fullName evidence="4">Apolipoprotein N-acyltransferase</fullName>
    </recommendedName>
</protein>
<feature type="transmembrane region" description="Helical" evidence="1">
    <location>
        <begin position="87"/>
        <end position="110"/>
    </location>
</feature>
<keyword evidence="3" id="KW-1185">Reference proteome</keyword>
<evidence type="ECO:0000313" key="2">
    <source>
        <dbReference type="EMBL" id="SDY39543.1"/>
    </source>
</evidence>
<evidence type="ECO:0000313" key="3">
    <source>
        <dbReference type="Proteomes" id="UP000199249"/>
    </source>
</evidence>
<dbReference type="STRING" id="651662.SAMN04488069_10890"/>
<reference evidence="3" key="1">
    <citation type="submission" date="2016-10" db="EMBL/GenBank/DDBJ databases">
        <authorList>
            <person name="Varghese N."/>
            <person name="Submissions S."/>
        </authorList>
    </citation>
    <scope>NUCLEOTIDE SEQUENCE [LARGE SCALE GENOMIC DNA]</scope>
    <source>
        <strain evidence="3">CGMCC 1.8975</strain>
    </source>
</reference>
<evidence type="ECO:0008006" key="4">
    <source>
        <dbReference type="Google" id="ProtNLM"/>
    </source>
</evidence>
<name>A0A1H3JHU5_9BACT</name>
<keyword evidence="1" id="KW-0472">Membrane</keyword>
<evidence type="ECO:0000256" key="1">
    <source>
        <dbReference type="SAM" id="Phobius"/>
    </source>
</evidence>
<dbReference type="EMBL" id="FNOV01000008">
    <property type="protein sequence ID" value="SDY39543.1"/>
    <property type="molecule type" value="Genomic_DNA"/>
</dbReference>
<dbReference type="RefSeq" id="WP_092740770.1">
    <property type="nucleotide sequence ID" value="NZ_FNOV01000008.1"/>
</dbReference>